<evidence type="ECO:0000313" key="1">
    <source>
        <dbReference type="EMBL" id="KAH3752197.1"/>
    </source>
</evidence>
<gene>
    <name evidence="1" type="ORF">DPMN_186809</name>
</gene>
<proteinExistence type="predicted"/>
<reference evidence="1" key="2">
    <citation type="submission" date="2020-11" db="EMBL/GenBank/DDBJ databases">
        <authorList>
            <person name="McCartney M.A."/>
            <person name="Auch B."/>
            <person name="Kono T."/>
            <person name="Mallez S."/>
            <person name="Becker A."/>
            <person name="Gohl D.M."/>
            <person name="Silverstein K.A.T."/>
            <person name="Koren S."/>
            <person name="Bechman K.B."/>
            <person name="Herman A."/>
            <person name="Abrahante J.E."/>
            <person name="Garbe J."/>
        </authorList>
    </citation>
    <scope>NUCLEOTIDE SEQUENCE</scope>
    <source>
        <strain evidence="1">Duluth1</strain>
        <tissue evidence="1">Whole animal</tissue>
    </source>
</reference>
<name>A0A9D4DQB6_DREPO</name>
<organism evidence="1 2">
    <name type="scientific">Dreissena polymorpha</name>
    <name type="common">Zebra mussel</name>
    <name type="synonym">Mytilus polymorpha</name>
    <dbReference type="NCBI Taxonomy" id="45954"/>
    <lineage>
        <taxon>Eukaryota</taxon>
        <taxon>Metazoa</taxon>
        <taxon>Spiralia</taxon>
        <taxon>Lophotrochozoa</taxon>
        <taxon>Mollusca</taxon>
        <taxon>Bivalvia</taxon>
        <taxon>Autobranchia</taxon>
        <taxon>Heteroconchia</taxon>
        <taxon>Euheterodonta</taxon>
        <taxon>Imparidentia</taxon>
        <taxon>Neoheterodontei</taxon>
        <taxon>Myida</taxon>
        <taxon>Dreissenoidea</taxon>
        <taxon>Dreissenidae</taxon>
        <taxon>Dreissena</taxon>
    </lineage>
</organism>
<reference evidence="1" key="1">
    <citation type="journal article" date="2019" name="bioRxiv">
        <title>The Genome of the Zebra Mussel, Dreissena polymorpha: A Resource for Invasive Species Research.</title>
        <authorList>
            <person name="McCartney M.A."/>
            <person name="Auch B."/>
            <person name="Kono T."/>
            <person name="Mallez S."/>
            <person name="Zhang Y."/>
            <person name="Obille A."/>
            <person name="Becker A."/>
            <person name="Abrahante J.E."/>
            <person name="Garbe J."/>
            <person name="Badalamenti J.P."/>
            <person name="Herman A."/>
            <person name="Mangelson H."/>
            <person name="Liachko I."/>
            <person name="Sullivan S."/>
            <person name="Sone E.D."/>
            <person name="Koren S."/>
            <person name="Silverstein K.A.T."/>
            <person name="Beckman K.B."/>
            <person name="Gohl D.M."/>
        </authorList>
    </citation>
    <scope>NUCLEOTIDE SEQUENCE</scope>
    <source>
        <strain evidence="1">Duluth1</strain>
        <tissue evidence="1">Whole animal</tissue>
    </source>
</reference>
<protein>
    <submittedName>
        <fullName evidence="1">Uncharacterized protein</fullName>
    </submittedName>
</protein>
<sequence>MSVRETELYPLSRNGASEKQSYIPYLVKERQRNRVISLPRNGASENQSYIPYHVTERQRNRVISPTT</sequence>
<dbReference type="Proteomes" id="UP000828390">
    <property type="component" value="Unassembled WGS sequence"/>
</dbReference>
<dbReference type="EMBL" id="JAIWYP010000010">
    <property type="protein sequence ID" value="KAH3752197.1"/>
    <property type="molecule type" value="Genomic_DNA"/>
</dbReference>
<keyword evidence="2" id="KW-1185">Reference proteome</keyword>
<comment type="caution">
    <text evidence="1">The sequence shown here is derived from an EMBL/GenBank/DDBJ whole genome shotgun (WGS) entry which is preliminary data.</text>
</comment>
<accession>A0A9D4DQB6</accession>
<dbReference type="AlphaFoldDB" id="A0A9D4DQB6"/>
<evidence type="ECO:0000313" key="2">
    <source>
        <dbReference type="Proteomes" id="UP000828390"/>
    </source>
</evidence>